<organism evidence="3 4">
    <name type="scientific">Gracilariopsis chorda</name>
    <dbReference type="NCBI Taxonomy" id="448386"/>
    <lineage>
        <taxon>Eukaryota</taxon>
        <taxon>Rhodophyta</taxon>
        <taxon>Florideophyceae</taxon>
        <taxon>Rhodymeniophycidae</taxon>
        <taxon>Gracilariales</taxon>
        <taxon>Gracilariaceae</taxon>
        <taxon>Gracilariopsis</taxon>
    </lineage>
</organism>
<protein>
    <submittedName>
        <fullName evidence="3">Uncharacterized protein</fullName>
    </submittedName>
</protein>
<keyword evidence="1" id="KW-0328">Glycosyltransferase</keyword>
<dbReference type="Gene3D" id="3.40.1030.10">
    <property type="entry name" value="Nucleoside phosphorylase/phosphoribosyltransferase catalytic domain"/>
    <property type="match status" value="1"/>
</dbReference>
<evidence type="ECO:0000256" key="2">
    <source>
        <dbReference type="ARBA" id="ARBA00022679"/>
    </source>
</evidence>
<gene>
    <name evidence="3" type="ORF">BWQ96_05676</name>
</gene>
<keyword evidence="2" id="KW-0808">Transferase</keyword>
<dbReference type="GO" id="GO:0016757">
    <property type="term" value="F:glycosyltransferase activity"/>
    <property type="evidence" value="ECO:0007669"/>
    <property type="project" value="UniProtKB-KW"/>
</dbReference>
<evidence type="ECO:0000256" key="1">
    <source>
        <dbReference type="ARBA" id="ARBA00022676"/>
    </source>
</evidence>
<accession>A0A2V3IR76</accession>
<dbReference type="InterPro" id="IPR035902">
    <property type="entry name" value="Nuc_phospho_transferase"/>
</dbReference>
<keyword evidence="4" id="KW-1185">Reference proteome</keyword>
<dbReference type="EMBL" id="NBIV01000087">
    <property type="protein sequence ID" value="PXF44599.1"/>
    <property type="molecule type" value="Genomic_DNA"/>
</dbReference>
<evidence type="ECO:0000313" key="4">
    <source>
        <dbReference type="Proteomes" id="UP000247409"/>
    </source>
</evidence>
<dbReference type="OrthoDB" id="2672at2759"/>
<proteinExistence type="predicted"/>
<dbReference type="Proteomes" id="UP000247409">
    <property type="component" value="Unassembled WGS sequence"/>
</dbReference>
<dbReference type="SUPFAM" id="SSF52418">
    <property type="entry name" value="Nucleoside phosphorylase/phosphoribosyltransferase catalytic domain"/>
    <property type="match status" value="1"/>
</dbReference>
<reference evidence="3 4" key="1">
    <citation type="journal article" date="2018" name="Mol. Biol. Evol.">
        <title>Analysis of the draft genome of the red seaweed Gracilariopsis chorda provides insights into genome size evolution in Rhodophyta.</title>
        <authorList>
            <person name="Lee J."/>
            <person name="Yang E.C."/>
            <person name="Graf L."/>
            <person name="Yang J.H."/>
            <person name="Qiu H."/>
            <person name="Zel Zion U."/>
            <person name="Chan C.X."/>
            <person name="Stephens T.G."/>
            <person name="Weber A.P.M."/>
            <person name="Boo G.H."/>
            <person name="Boo S.M."/>
            <person name="Kim K.M."/>
            <person name="Shin Y."/>
            <person name="Jung M."/>
            <person name="Lee S.J."/>
            <person name="Yim H.S."/>
            <person name="Lee J.H."/>
            <person name="Bhattacharya D."/>
            <person name="Yoon H.S."/>
        </authorList>
    </citation>
    <scope>NUCLEOTIDE SEQUENCE [LARGE SCALE GENOMIC DNA]</scope>
    <source>
        <strain evidence="3 4">SKKU-2015</strain>
        <tissue evidence="3">Whole body</tissue>
    </source>
</reference>
<evidence type="ECO:0000313" key="3">
    <source>
        <dbReference type="EMBL" id="PXF44599.1"/>
    </source>
</evidence>
<comment type="caution">
    <text evidence="3">The sequence shown here is derived from an EMBL/GenBank/DDBJ whole genome shotgun (WGS) entry which is preliminary data.</text>
</comment>
<name>A0A2V3IR76_9FLOR</name>
<sequence length="513" mass="55509">MELKTTELTTAGAFQAPIQVNAGRWISGKPVFKCNWRASRRVAHRRSVTFSPACVDTQQPTQVSEDKVFDASSTALQEGIKAVAVGKHGSKPVPAAILPDIDAELALCNENACEELLWQRASFLGALFVKAELSADEMSLLVRRCGNSAKVAGRKRMLDDLRISAGEVLASITDAEGELETFAMRVLCDEELDERETATLGALLFSKNGDWAVKALIAHVMRVRHESASELAGLSVAAWRSVKDAFVKRERTRHTYALMAEPYDGTRTWDMLTPLVAKHLHDKYGIRVVLGVGESSGPKYGPNLREVAREMGIAFVRDGDELERAFEEGADMVAVDQGDASEGLHRWVRMRRAIVKRPGIASAEKFADVIPGGSEVFIGSAFHESYMEKMAAAAEAIGYSGYVIVGRGVEGTIGVGVGARKKALLLCGWKGRNGGYGREQVVYRAEEDGVQSDDKAVKGAVTAGGNASKLRAFMRVGGSGDDLFDRRARATVSAVEKALRVLQRHGCGAVARL</sequence>
<dbReference type="AlphaFoldDB" id="A0A2V3IR76"/>